<dbReference type="STRING" id="326424.FRAAL5915"/>
<dbReference type="KEGG" id="fal:FRAAL5915"/>
<feature type="region of interest" description="Disordered" evidence="1">
    <location>
        <begin position="1"/>
        <end position="38"/>
    </location>
</feature>
<reference evidence="2 3" key="1">
    <citation type="journal article" date="2007" name="Genome Res.">
        <title>Genome characteristics of facultatively symbiotic Frankia sp. strains reflect host range and host plant biogeography.</title>
        <authorList>
            <person name="Normand P."/>
            <person name="Lapierre P."/>
            <person name="Tisa L.S."/>
            <person name="Gogarten J.P."/>
            <person name="Alloisio N."/>
            <person name="Bagnarol E."/>
            <person name="Bassi C.A."/>
            <person name="Berry A.M."/>
            <person name="Bickhart D.M."/>
            <person name="Choisne N."/>
            <person name="Couloux A."/>
            <person name="Cournoyer B."/>
            <person name="Cruveiller S."/>
            <person name="Daubin V."/>
            <person name="Demange N."/>
            <person name="Francino M.P."/>
            <person name="Goltsman E."/>
            <person name="Huang Y."/>
            <person name="Kopp O.R."/>
            <person name="Labarre L."/>
            <person name="Lapidus A."/>
            <person name="Lavire C."/>
            <person name="Marechal J."/>
            <person name="Martinez M."/>
            <person name="Mastronunzio J.E."/>
            <person name="Mullin B.C."/>
            <person name="Niemann J."/>
            <person name="Pujic P."/>
            <person name="Rawnsley T."/>
            <person name="Rouy Z."/>
            <person name="Schenowitz C."/>
            <person name="Sellstedt A."/>
            <person name="Tavares F."/>
            <person name="Tomkins J.P."/>
            <person name="Vallenet D."/>
            <person name="Valverde C."/>
            <person name="Wall L.G."/>
            <person name="Wang Y."/>
            <person name="Medigue C."/>
            <person name="Benson D.R."/>
        </authorList>
    </citation>
    <scope>NUCLEOTIDE SEQUENCE [LARGE SCALE GENOMIC DNA]</scope>
    <source>
        <strain evidence="3">DSM 45986 / CECT 9034 / ACN14a</strain>
    </source>
</reference>
<name>Q0RDC9_FRAAA</name>
<proteinExistence type="predicted"/>
<evidence type="ECO:0008006" key="4">
    <source>
        <dbReference type="Google" id="ProtNLM"/>
    </source>
</evidence>
<dbReference type="eggNOG" id="ENOG5032YDP">
    <property type="taxonomic scope" value="Bacteria"/>
</dbReference>
<feature type="compositionally biased region" description="Basic residues" evidence="1">
    <location>
        <begin position="1"/>
        <end position="10"/>
    </location>
</feature>
<accession>Q0RDC9</accession>
<protein>
    <recommendedName>
        <fullName evidence="4">ATP/GTP-binding protein</fullName>
    </recommendedName>
</protein>
<dbReference type="EMBL" id="CT573213">
    <property type="protein sequence ID" value="CAJ64540.1"/>
    <property type="molecule type" value="Genomic_DNA"/>
</dbReference>
<evidence type="ECO:0000256" key="1">
    <source>
        <dbReference type="SAM" id="MobiDB-lite"/>
    </source>
</evidence>
<dbReference type="Proteomes" id="UP000000657">
    <property type="component" value="Chromosome"/>
</dbReference>
<dbReference type="AlphaFoldDB" id="Q0RDC9"/>
<organism evidence="2 3">
    <name type="scientific">Frankia alni (strain DSM 45986 / CECT 9034 / ACN14a)</name>
    <dbReference type="NCBI Taxonomy" id="326424"/>
    <lineage>
        <taxon>Bacteria</taxon>
        <taxon>Bacillati</taxon>
        <taxon>Actinomycetota</taxon>
        <taxon>Actinomycetes</taxon>
        <taxon>Frankiales</taxon>
        <taxon>Frankiaceae</taxon>
        <taxon>Frankia</taxon>
    </lineage>
</organism>
<dbReference type="HOGENOM" id="CLU_133073_0_0_11"/>
<sequence length="115" mass="13045">MTRRARRRPTRGRDGRGQNARGQNGRGQNGRGRPVGAWLPDPVVVLRDGEWVVRPVTGAATAKVYRCPGCDHEINPGTAHLVVWPPERVEDRRHWHRPCWDRRCRAARLRSEGAG</sequence>
<keyword evidence="3" id="KW-1185">Reference proteome</keyword>
<dbReference type="RefSeq" id="WP_011606976.1">
    <property type="nucleotide sequence ID" value="NC_008278.1"/>
</dbReference>
<gene>
    <name evidence="2" type="ordered locus">FRAAL5915</name>
</gene>
<evidence type="ECO:0000313" key="3">
    <source>
        <dbReference type="Proteomes" id="UP000000657"/>
    </source>
</evidence>
<evidence type="ECO:0000313" key="2">
    <source>
        <dbReference type="EMBL" id="CAJ64540.1"/>
    </source>
</evidence>
<dbReference type="OrthoDB" id="3381577at2"/>